<dbReference type="InterPro" id="IPR001647">
    <property type="entry name" value="HTH_TetR"/>
</dbReference>
<reference evidence="4" key="1">
    <citation type="journal article" date="2014" name="Int. J. Syst. Evol. Microbiol.">
        <title>Complete genome sequence of Corynebacterium casei LMG S-19264T (=DSM 44701T), isolated from a smear-ripened cheese.</title>
        <authorList>
            <consortium name="US DOE Joint Genome Institute (JGI-PGF)"/>
            <person name="Walter F."/>
            <person name="Albersmeier A."/>
            <person name="Kalinowski J."/>
            <person name="Ruckert C."/>
        </authorList>
    </citation>
    <scope>NUCLEOTIDE SEQUENCE</scope>
    <source>
        <strain evidence="4">KCTC 42651</strain>
    </source>
</reference>
<dbReference type="EMBL" id="BMZS01000002">
    <property type="protein sequence ID" value="GHD43470.1"/>
    <property type="molecule type" value="Genomic_DNA"/>
</dbReference>
<evidence type="ECO:0000256" key="1">
    <source>
        <dbReference type="ARBA" id="ARBA00023125"/>
    </source>
</evidence>
<dbReference type="Proteomes" id="UP000630353">
    <property type="component" value="Unassembled WGS sequence"/>
</dbReference>
<evidence type="ECO:0000313" key="5">
    <source>
        <dbReference type="Proteomes" id="UP000630353"/>
    </source>
</evidence>
<dbReference type="InterPro" id="IPR050109">
    <property type="entry name" value="HTH-type_TetR-like_transc_reg"/>
</dbReference>
<dbReference type="GO" id="GO:0000976">
    <property type="term" value="F:transcription cis-regulatory region binding"/>
    <property type="evidence" value="ECO:0007669"/>
    <property type="project" value="TreeGrafter"/>
</dbReference>
<evidence type="ECO:0000256" key="2">
    <source>
        <dbReference type="PROSITE-ProRule" id="PRU00335"/>
    </source>
</evidence>
<dbReference type="PANTHER" id="PTHR30055">
    <property type="entry name" value="HTH-TYPE TRANSCRIPTIONAL REGULATOR RUTR"/>
    <property type="match status" value="1"/>
</dbReference>
<keyword evidence="1 2" id="KW-0238">DNA-binding</keyword>
<dbReference type="PROSITE" id="PS50977">
    <property type="entry name" value="HTH_TETR_2"/>
    <property type="match status" value="1"/>
</dbReference>
<dbReference type="Pfam" id="PF00440">
    <property type="entry name" value="TetR_N"/>
    <property type="match status" value="1"/>
</dbReference>
<feature type="domain" description="HTH tetR-type" evidence="3">
    <location>
        <begin position="15"/>
        <end position="75"/>
    </location>
</feature>
<name>A0A918XP10_9PROT</name>
<dbReference type="SUPFAM" id="SSF46689">
    <property type="entry name" value="Homeodomain-like"/>
    <property type="match status" value="1"/>
</dbReference>
<keyword evidence="5" id="KW-1185">Reference proteome</keyword>
<proteinExistence type="predicted"/>
<dbReference type="Gene3D" id="1.10.10.60">
    <property type="entry name" value="Homeodomain-like"/>
    <property type="match status" value="1"/>
</dbReference>
<dbReference type="PROSITE" id="PS01081">
    <property type="entry name" value="HTH_TETR_1"/>
    <property type="match status" value="1"/>
</dbReference>
<dbReference type="PRINTS" id="PR00455">
    <property type="entry name" value="HTHTETR"/>
</dbReference>
<comment type="caution">
    <text evidence="4">The sequence shown here is derived from an EMBL/GenBank/DDBJ whole genome shotgun (WGS) entry which is preliminary data.</text>
</comment>
<dbReference type="SUPFAM" id="SSF48498">
    <property type="entry name" value="Tetracyclin repressor-like, C-terminal domain"/>
    <property type="match status" value="1"/>
</dbReference>
<accession>A0A918XP10</accession>
<dbReference type="Gene3D" id="1.10.357.10">
    <property type="entry name" value="Tetracycline Repressor, domain 2"/>
    <property type="match status" value="1"/>
</dbReference>
<evidence type="ECO:0000259" key="3">
    <source>
        <dbReference type="PROSITE" id="PS50977"/>
    </source>
</evidence>
<evidence type="ECO:0000313" key="4">
    <source>
        <dbReference type="EMBL" id="GHD43470.1"/>
    </source>
</evidence>
<organism evidence="4 5">
    <name type="scientific">Thalassobaculum fulvum</name>
    <dbReference type="NCBI Taxonomy" id="1633335"/>
    <lineage>
        <taxon>Bacteria</taxon>
        <taxon>Pseudomonadati</taxon>
        <taxon>Pseudomonadota</taxon>
        <taxon>Alphaproteobacteria</taxon>
        <taxon>Rhodospirillales</taxon>
        <taxon>Thalassobaculaceae</taxon>
        <taxon>Thalassobaculum</taxon>
    </lineage>
</organism>
<dbReference type="InterPro" id="IPR009057">
    <property type="entry name" value="Homeodomain-like_sf"/>
</dbReference>
<feature type="DNA-binding region" description="H-T-H motif" evidence="2">
    <location>
        <begin position="38"/>
        <end position="57"/>
    </location>
</feature>
<dbReference type="PANTHER" id="PTHR30055:SF226">
    <property type="entry name" value="HTH-TYPE TRANSCRIPTIONAL REGULATOR PKSA"/>
    <property type="match status" value="1"/>
</dbReference>
<sequence length="203" mass="22679">MSALGEKTPKTARGRRTLRKILDAAELEFGARGFHEASVASITGNAGVAQGTFYIYFESKEQLFGALVEDLGLRLRSYLHEAVAGAGSRIEVERRGLRSFIEFVREHGNLYRIVMECQFVDPEAFRAYFMDFADAYQEGLDRAVATGEVRAGETEGRSWALMGISLFAGLRYGIWEPERDIDPLVDGITDMIERGLCPQESRP</sequence>
<reference evidence="4" key="2">
    <citation type="submission" date="2020-09" db="EMBL/GenBank/DDBJ databases">
        <authorList>
            <person name="Sun Q."/>
            <person name="Kim S."/>
        </authorList>
    </citation>
    <scope>NUCLEOTIDE SEQUENCE</scope>
    <source>
        <strain evidence="4">KCTC 42651</strain>
    </source>
</reference>
<dbReference type="GO" id="GO:0003700">
    <property type="term" value="F:DNA-binding transcription factor activity"/>
    <property type="evidence" value="ECO:0007669"/>
    <property type="project" value="TreeGrafter"/>
</dbReference>
<dbReference type="AlphaFoldDB" id="A0A918XP10"/>
<dbReference type="InterPro" id="IPR036271">
    <property type="entry name" value="Tet_transcr_reg_TetR-rel_C_sf"/>
</dbReference>
<gene>
    <name evidence="4" type="ORF">GCM10017083_09670</name>
</gene>
<protein>
    <submittedName>
        <fullName evidence="4">TetR family transcriptional regulator</fullName>
    </submittedName>
</protein>
<dbReference type="InterPro" id="IPR023772">
    <property type="entry name" value="DNA-bd_HTH_TetR-type_CS"/>
</dbReference>
<dbReference type="RefSeq" id="WP_189987800.1">
    <property type="nucleotide sequence ID" value="NZ_BMZS01000002.1"/>
</dbReference>